<name>A0A0D6JBZ0_9HYPH</name>
<dbReference type="Proteomes" id="UP000033187">
    <property type="component" value="Chromosome 1"/>
</dbReference>
<gene>
    <name evidence="1" type="ORF">YBN1229_v1_0820</name>
</gene>
<keyword evidence="2" id="KW-1185">Reference proteome</keyword>
<dbReference type="EMBL" id="LN829119">
    <property type="protein sequence ID" value="CPR16465.1"/>
    <property type="molecule type" value="Genomic_DNA"/>
</dbReference>
<dbReference type="AlphaFoldDB" id="A0A0D6JBZ0"/>
<reference evidence="2" key="1">
    <citation type="submission" date="2015-02" db="EMBL/GenBank/DDBJ databases">
        <authorList>
            <person name="Chooi Y.-H."/>
        </authorList>
    </citation>
    <scope>NUCLEOTIDE SEQUENCE [LARGE SCALE GENOMIC DNA]</scope>
    <source>
        <strain evidence="2">strain Y</strain>
    </source>
</reference>
<accession>A0A0D6JBZ0</accession>
<protein>
    <submittedName>
        <fullName evidence="1">Uncharacterized protein</fullName>
    </submittedName>
</protein>
<evidence type="ECO:0000313" key="1">
    <source>
        <dbReference type="EMBL" id="CPR16465.1"/>
    </source>
</evidence>
<organism evidence="1 2">
    <name type="scientific">Candidatus Filomicrobium marinum</name>
    <dbReference type="NCBI Taxonomy" id="1608628"/>
    <lineage>
        <taxon>Bacteria</taxon>
        <taxon>Pseudomonadati</taxon>
        <taxon>Pseudomonadota</taxon>
        <taxon>Alphaproteobacteria</taxon>
        <taxon>Hyphomicrobiales</taxon>
        <taxon>Hyphomicrobiaceae</taxon>
        <taxon>Filomicrobium</taxon>
    </lineage>
</organism>
<proteinExistence type="predicted"/>
<sequence length="34" mass="3740">MWEQLPPKLQREGVSVQISGETSPALAQFRDGIA</sequence>
<evidence type="ECO:0000313" key="2">
    <source>
        <dbReference type="Proteomes" id="UP000033187"/>
    </source>
</evidence>
<dbReference type="KEGG" id="fiy:BN1229_v1_0820"/>